<evidence type="ECO:0000313" key="2">
    <source>
        <dbReference type="Proteomes" id="UP001141806"/>
    </source>
</evidence>
<comment type="caution">
    <text evidence="1">The sequence shown here is derived from an EMBL/GenBank/DDBJ whole genome shotgun (WGS) entry which is preliminary data.</text>
</comment>
<gene>
    <name evidence="1" type="ORF">NE237_032893</name>
</gene>
<evidence type="ECO:0000313" key="1">
    <source>
        <dbReference type="EMBL" id="KAJ4982056.1"/>
    </source>
</evidence>
<accession>A0A9Q0L5J4</accession>
<organism evidence="1 2">
    <name type="scientific">Protea cynaroides</name>
    <dbReference type="NCBI Taxonomy" id="273540"/>
    <lineage>
        <taxon>Eukaryota</taxon>
        <taxon>Viridiplantae</taxon>
        <taxon>Streptophyta</taxon>
        <taxon>Embryophyta</taxon>
        <taxon>Tracheophyta</taxon>
        <taxon>Spermatophyta</taxon>
        <taxon>Magnoliopsida</taxon>
        <taxon>Proteales</taxon>
        <taxon>Proteaceae</taxon>
        <taxon>Protea</taxon>
    </lineage>
</organism>
<reference evidence="1" key="1">
    <citation type="journal article" date="2023" name="Plant J.">
        <title>The genome of the king protea, Protea cynaroides.</title>
        <authorList>
            <person name="Chang J."/>
            <person name="Duong T.A."/>
            <person name="Schoeman C."/>
            <person name="Ma X."/>
            <person name="Roodt D."/>
            <person name="Barker N."/>
            <person name="Li Z."/>
            <person name="Van de Peer Y."/>
            <person name="Mizrachi E."/>
        </authorList>
    </citation>
    <scope>NUCLEOTIDE SEQUENCE</scope>
    <source>
        <tissue evidence="1">Young leaves</tissue>
    </source>
</reference>
<dbReference type="AlphaFoldDB" id="A0A9Q0L5J4"/>
<proteinExistence type="predicted"/>
<keyword evidence="2" id="KW-1185">Reference proteome</keyword>
<sequence length="147" mass="15773">MELLFIDEEIVFEQGGGKLREPVSVSKESLMALHVEAVSKNMTMSKGKGKARTFAHAAQEEIVGLLGLPLAIPKPTETGPDSIPESAKEAATNATVDDSKIVLKTGLQGPLLLKRRGDEDLFRLDWPIVSCYTMIGDPLVGSELIAG</sequence>
<dbReference type="Proteomes" id="UP001141806">
    <property type="component" value="Unassembled WGS sequence"/>
</dbReference>
<dbReference type="EMBL" id="JAMYWD010000001">
    <property type="protein sequence ID" value="KAJ4982056.1"/>
    <property type="molecule type" value="Genomic_DNA"/>
</dbReference>
<name>A0A9Q0L5J4_9MAGN</name>
<protein>
    <submittedName>
        <fullName evidence="1">Uncharacterized protein</fullName>
    </submittedName>
</protein>